<dbReference type="AlphaFoldDB" id="A0A7N2MJC6"/>
<feature type="domain" description="Reverse transcriptase zinc-binding" evidence="1">
    <location>
        <begin position="13"/>
        <end position="58"/>
    </location>
</feature>
<evidence type="ECO:0000313" key="3">
    <source>
        <dbReference type="Proteomes" id="UP000594261"/>
    </source>
</evidence>
<dbReference type="InterPro" id="IPR026960">
    <property type="entry name" value="RVT-Znf"/>
</dbReference>
<dbReference type="Pfam" id="PF13966">
    <property type="entry name" value="zf-RVT"/>
    <property type="match status" value="1"/>
</dbReference>
<dbReference type="Proteomes" id="UP000594261">
    <property type="component" value="Chromosome 9"/>
</dbReference>
<protein>
    <recommendedName>
        <fullName evidence="1">Reverse transcriptase zinc-binding domain-containing protein</fullName>
    </recommendedName>
</protein>
<reference evidence="2" key="2">
    <citation type="submission" date="2021-01" db="UniProtKB">
        <authorList>
            <consortium name="EnsemblPlants"/>
        </authorList>
    </citation>
    <scope>IDENTIFICATION</scope>
</reference>
<dbReference type="Gramene" id="QL09p025622:mrna">
    <property type="protein sequence ID" value="QL09p025622:mrna"/>
    <property type="gene ID" value="QL09p025622"/>
</dbReference>
<dbReference type="EnsemblPlants" id="QL09p025622:mrna">
    <property type="protein sequence ID" value="QL09p025622:mrna"/>
    <property type="gene ID" value="QL09p025622"/>
</dbReference>
<organism evidence="2 3">
    <name type="scientific">Quercus lobata</name>
    <name type="common">Valley oak</name>
    <dbReference type="NCBI Taxonomy" id="97700"/>
    <lineage>
        <taxon>Eukaryota</taxon>
        <taxon>Viridiplantae</taxon>
        <taxon>Streptophyta</taxon>
        <taxon>Embryophyta</taxon>
        <taxon>Tracheophyta</taxon>
        <taxon>Spermatophyta</taxon>
        <taxon>Magnoliopsida</taxon>
        <taxon>eudicotyledons</taxon>
        <taxon>Gunneridae</taxon>
        <taxon>Pentapetalae</taxon>
        <taxon>rosids</taxon>
        <taxon>fabids</taxon>
        <taxon>Fagales</taxon>
        <taxon>Fagaceae</taxon>
        <taxon>Quercus</taxon>
    </lineage>
</organism>
<proteinExistence type="predicted"/>
<sequence length="141" mass="16442">MDLASESCVGAASDDSKQRRFWKLLWKINTPHKVRHFAWRACKDILPTKENLVRRKVLAEEWDALQIERMIIVAWALWASRNKVRIGGVKKSAPKIVNNALEHLAEYQACIKDPEKPHSVQPAFWKPPPLNKFKIICPWHR</sequence>
<name>A0A7N2MJC6_QUELO</name>
<accession>A0A7N2MJC6</accession>
<keyword evidence="3" id="KW-1185">Reference proteome</keyword>
<dbReference type="EMBL" id="LRBV02000009">
    <property type="status" value="NOT_ANNOTATED_CDS"/>
    <property type="molecule type" value="Genomic_DNA"/>
</dbReference>
<evidence type="ECO:0000259" key="1">
    <source>
        <dbReference type="Pfam" id="PF13966"/>
    </source>
</evidence>
<reference evidence="2 3" key="1">
    <citation type="journal article" date="2016" name="G3 (Bethesda)">
        <title>First Draft Assembly and Annotation of the Genome of a California Endemic Oak Quercus lobata Nee (Fagaceae).</title>
        <authorList>
            <person name="Sork V.L."/>
            <person name="Fitz-Gibbon S.T."/>
            <person name="Puiu D."/>
            <person name="Crepeau M."/>
            <person name="Gugger P.F."/>
            <person name="Sherman R."/>
            <person name="Stevens K."/>
            <person name="Langley C.H."/>
            <person name="Pellegrini M."/>
            <person name="Salzberg S.L."/>
        </authorList>
    </citation>
    <scope>NUCLEOTIDE SEQUENCE [LARGE SCALE GENOMIC DNA]</scope>
    <source>
        <strain evidence="2 3">cv. SW786</strain>
    </source>
</reference>
<evidence type="ECO:0000313" key="2">
    <source>
        <dbReference type="EnsemblPlants" id="QL09p025622:mrna"/>
    </source>
</evidence>
<dbReference type="InParanoid" id="A0A7N2MJC6"/>